<protein>
    <recommendedName>
        <fullName evidence="5">Actin-related protein 2/3 complex subunit 5</fullName>
    </recommendedName>
    <alternativeName>
        <fullName evidence="6">Arp2/3 complex 16 kDa subunit</fullName>
    </alternativeName>
</protein>
<dbReference type="FunFam" id="1.25.40.190:FF:000003">
    <property type="entry name" value="Actin-related protein 2/3 complex subunit 5"/>
    <property type="match status" value="1"/>
</dbReference>
<proteinExistence type="inferred from homology"/>
<dbReference type="Gene3D" id="1.25.40.190">
    <property type="entry name" value="Actin-related protein 2/3 complex subunit 5"/>
    <property type="match status" value="1"/>
</dbReference>
<dbReference type="OrthoDB" id="2305498at2759"/>
<dbReference type="GO" id="GO:0044396">
    <property type="term" value="P:actin cortical patch organization"/>
    <property type="evidence" value="ECO:0007669"/>
    <property type="project" value="UniProtKB-ARBA"/>
</dbReference>
<evidence type="ECO:0000256" key="4">
    <source>
        <dbReference type="ARBA" id="ARBA00023212"/>
    </source>
</evidence>
<sequence>MDVAFRKIDIDAFDEDVIQESELYEADPRDPAQVLEEAKARQATVRSSLSKNDIVGALNMVLENAPFGPNVEEAKAVSLQTLLGILNSTKSTEISNVVKALSMDSQDMLMKYLYKGMAMVDSNASVLLSWHERLTEIAGTGCIVRTMTDRRTVLRVYKLDQHQTPTPSPPPTAMNWFSSLFSQGSSQNSRRGQAMKSTHEAFSIPTSSPVFSSHSDAYTPGVLNTPDTARSGSYTYPPPSPASYSYVSTFPNSRQNSLLPTHHDQFHTPIPPRSAYPPLPQTWNRFRAWLAREYPELGDTLNYGILPQDLAQIEVQFGFPLPAVVRESYLAVDGQEAESAAGCSEGLFFGLFLLPLEDVLDEWRFWREVDDDPNTGANVQLRDAMQSIPPNWIRREYSQRGWIPLIADKTGNYVGVDLNPGDSGTSGQVIVFGRDFDTKVVLFNGDGPAGWARWLASFVEELETGEGFEIGKNEDNSDSEDDVGYENYYNDGSGSGDGGGDNGLGGGLRLTGEYRGWSVLEAWADKSVRKWYEVGVVKGDLEEKKGKRVEKIPSLDLLQSAAEVPIPVLTDADDVEAAELLPESEATPTTDTYPVFGTRKAPPNLPIISITKPPVPLPVELPTPRDIVALPSPPDSRHSSFDLESNRTRALSQEATSPSHRSSPDVSRSSGVISPPSPPSDDLMVDSDSILETTPIIHNVELSTPAPDDVSDLESTVNVPNDIESHAANINTGPQSIIDTSSETLEDPTQEFPSEGDIDPNVTIRLVGGGGSSGDVADLAKEEEILDEDDTDADVASLASNTSTATGDVTKEKKKHKKTKSGLAGLKKLGLGGKKKNSVSGTKEGPNGAKP</sequence>
<dbReference type="Proteomes" id="UP000518752">
    <property type="component" value="Unassembled WGS sequence"/>
</dbReference>
<dbReference type="GO" id="GO:0070880">
    <property type="term" value="P:fungal-type cell wall beta-glucan biosynthetic process"/>
    <property type="evidence" value="ECO:0007669"/>
    <property type="project" value="TreeGrafter"/>
</dbReference>
<dbReference type="GO" id="GO:0030833">
    <property type="term" value="P:regulation of actin filament polymerization"/>
    <property type="evidence" value="ECO:0007669"/>
    <property type="project" value="InterPro"/>
</dbReference>
<dbReference type="SUPFAM" id="SSF160631">
    <property type="entry name" value="SMI1/KNR4-like"/>
    <property type="match status" value="1"/>
</dbReference>
<dbReference type="GO" id="GO:0005885">
    <property type="term" value="C:Arp2/3 protein complex"/>
    <property type="evidence" value="ECO:0007669"/>
    <property type="project" value="InterPro"/>
</dbReference>
<dbReference type="PANTHER" id="PTHR47432">
    <property type="entry name" value="CELL WALL ASSEMBLY REGULATOR SMI1"/>
    <property type="match status" value="1"/>
</dbReference>
<keyword evidence="3" id="KW-0963">Cytoplasm</keyword>
<feature type="compositionally biased region" description="Low complexity" evidence="8">
    <location>
        <begin position="657"/>
        <end position="683"/>
    </location>
</feature>
<dbReference type="Pfam" id="PF04699">
    <property type="entry name" value="P16-Arc"/>
    <property type="match status" value="1"/>
</dbReference>
<dbReference type="GO" id="GO:0034314">
    <property type="term" value="P:Arp2/3 complex-mediated actin nucleation"/>
    <property type="evidence" value="ECO:0007669"/>
    <property type="project" value="InterPro"/>
</dbReference>
<feature type="region of interest" description="Disordered" evidence="8">
    <location>
        <begin position="579"/>
        <end position="598"/>
    </location>
</feature>
<evidence type="ECO:0000256" key="5">
    <source>
        <dbReference type="ARBA" id="ARBA00040214"/>
    </source>
</evidence>
<gene>
    <name evidence="10" type="ORF">D9757_001822</name>
</gene>
<accession>A0A8H5HYZ3</accession>
<feature type="compositionally biased region" description="Basic and acidic residues" evidence="8">
    <location>
        <begin position="635"/>
        <end position="647"/>
    </location>
</feature>
<feature type="compositionally biased region" description="Polar residues" evidence="8">
    <location>
        <begin position="728"/>
        <end position="743"/>
    </location>
</feature>
<comment type="similarity">
    <text evidence="2">Belongs to the ARPC5 family.</text>
</comment>
<evidence type="ECO:0000256" key="1">
    <source>
        <dbReference type="ARBA" id="ARBA00004245"/>
    </source>
</evidence>
<dbReference type="InterPro" id="IPR051873">
    <property type="entry name" value="KNR4/SMI1_regulator"/>
</dbReference>
<reference evidence="10 11" key="1">
    <citation type="journal article" date="2020" name="ISME J.">
        <title>Uncovering the hidden diversity of litter-decomposition mechanisms in mushroom-forming fungi.</title>
        <authorList>
            <person name="Floudas D."/>
            <person name="Bentzer J."/>
            <person name="Ahren D."/>
            <person name="Johansson T."/>
            <person name="Persson P."/>
            <person name="Tunlid A."/>
        </authorList>
    </citation>
    <scope>NUCLEOTIDE SEQUENCE [LARGE SCALE GENOMIC DNA]</scope>
    <source>
        <strain evidence="10 11">CBS 406.79</strain>
    </source>
</reference>
<feature type="compositionally biased region" description="Acidic residues" evidence="8">
    <location>
        <begin position="784"/>
        <end position="793"/>
    </location>
</feature>
<dbReference type="EMBL" id="JAACJN010000008">
    <property type="protein sequence ID" value="KAF5391740.1"/>
    <property type="molecule type" value="Genomic_DNA"/>
</dbReference>
<evidence type="ECO:0000256" key="3">
    <source>
        <dbReference type="ARBA" id="ARBA00022490"/>
    </source>
</evidence>
<evidence type="ECO:0000256" key="6">
    <source>
        <dbReference type="ARBA" id="ARBA00041308"/>
    </source>
</evidence>
<dbReference type="InterPro" id="IPR018958">
    <property type="entry name" value="Knr4/Smi1-like_dom"/>
</dbReference>
<feature type="domain" description="Knr4/Smi1-like" evidence="9">
    <location>
        <begin position="304"/>
        <end position="526"/>
    </location>
</feature>
<feature type="region of interest" description="Disordered" evidence="8">
    <location>
        <begin position="626"/>
        <end position="683"/>
    </location>
</feature>
<evidence type="ECO:0000313" key="10">
    <source>
        <dbReference type="EMBL" id="KAF5391740.1"/>
    </source>
</evidence>
<comment type="subcellular location">
    <subcellularLocation>
        <location evidence="1">Cytoplasm</location>
        <location evidence="1">Cytoskeleton</location>
    </subcellularLocation>
</comment>
<feature type="compositionally biased region" description="Acidic residues" evidence="8">
    <location>
        <begin position="744"/>
        <end position="758"/>
    </location>
</feature>
<keyword evidence="11" id="KW-1185">Reference proteome</keyword>
<keyword evidence="4" id="KW-0206">Cytoskeleton</keyword>
<dbReference type="SUPFAM" id="SSF69103">
    <property type="entry name" value="Arp2/3 complex 16 kDa subunit ARPC5"/>
    <property type="match status" value="1"/>
</dbReference>
<dbReference type="PANTHER" id="PTHR47432:SF1">
    <property type="entry name" value="CELL WALL ASSEMBLY REGULATOR SMI1"/>
    <property type="match status" value="1"/>
</dbReference>
<comment type="caution">
    <text evidence="10">The sequence shown here is derived from an EMBL/GenBank/DDBJ whole genome shotgun (WGS) entry which is preliminary data.</text>
</comment>
<evidence type="ECO:0000256" key="2">
    <source>
        <dbReference type="ARBA" id="ARBA00006084"/>
    </source>
</evidence>
<evidence type="ECO:0000256" key="7">
    <source>
        <dbReference type="ARBA" id="ARBA00060329"/>
    </source>
</evidence>
<dbReference type="GO" id="GO:0043332">
    <property type="term" value="C:mating projection tip"/>
    <property type="evidence" value="ECO:0007669"/>
    <property type="project" value="TreeGrafter"/>
</dbReference>
<comment type="function">
    <text evidence="7">Functions as a component of the Arp2/3 complex which is involved in regulation of actin polymerization and together with an activating nucleation-promoting factor (NPF) mediates the formation of branched actin networks.</text>
</comment>
<organism evidence="10 11">
    <name type="scientific">Collybiopsis confluens</name>
    <dbReference type="NCBI Taxonomy" id="2823264"/>
    <lineage>
        <taxon>Eukaryota</taxon>
        <taxon>Fungi</taxon>
        <taxon>Dikarya</taxon>
        <taxon>Basidiomycota</taxon>
        <taxon>Agaricomycotina</taxon>
        <taxon>Agaricomycetes</taxon>
        <taxon>Agaricomycetidae</taxon>
        <taxon>Agaricales</taxon>
        <taxon>Marasmiineae</taxon>
        <taxon>Omphalotaceae</taxon>
        <taxon>Collybiopsis</taxon>
    </lineage>
</organism>
<feature type="region of interest" description="Disordered" evidence="8">
    <location>
        <begin position="727"/>
        <end position="851"/>
    </location>
</feature>
<dbReference type="AlphaFoldDB" id="A0A8H5HYZ3"/>
<name>A0A8H5HYZ3_9AGAR</name>
<evidence type="ECO:0000259" key="9">
    <source>
        <dbReference type="SMART" id="SM00860"/>
    </source>
</evidence>
<feature type="region of interest" description="Disordered" evidence="8">
    <location>
        <begin position="466"/>
        <end position="501"/>
    </location>
</feature>
<dbReference type="InterPro" id="IPR037883">
    <property type="entry name" value="Knr4/Smi1-like_sf"/>
</dbReference>
<evidence type="ECO:0000313" key="11">
    <source>
        <dbReference type="Proteomes" id="UP000518752"/>
    </source>
</evidence>
<dbReference type="InterPro" id="IPR006789">
    <property type="entry name" value="ARPC5"/>
</dbReference>
<evidence type="ECO:0000256" key="8">
    <source>
        <dbReference type="SAM" id="MobiDB-lite"/>
    </source>
</evidence>
<dbReference type="Pfam" id="PF09346">
    <property type="entry name" value="SMI1_KNR4"/>
    <property type="match status" value="1"/>
</dbReference>
<dbReference type="InterPro" id="IPR036743">
    <property type="entry name" value="ARPC5_sf"/>
</dbReference>
<feature type="compositionally biased region" description="Polar residues" evidence="8">
    <location>
        <begin position="798"/>
        <end position="807"/>
    </location>
</feature>
<dbReference type="SMART" id="SM00860">
    <property type="entry name" value="SMI1_KNR4"/>
    <property type="match status" value="1"/>
</dbReference>